<evidence type="ECO:0000313" key="3">
    <source>
        <dbReference type="Proteomes" id="UP000295325"/>
    </source>
</evidence>
<feature type="domain" description="Pyridoxamine 5'-phosphate oxidase N-terminal" evidence="1">
    <location>
        <begin position="4"/>
        <end position="101"/>
    </location>
</feature>
<dbReference type="InterPro" id="IPR052917">
    <property type="entry name" value="Stress-Dev_Protein"/>
</dbReference>
<reference evidence="2 3" key="1">
    <citation type="submission" date="2019-03" db="EMBL/GenBank/DDBJ databases">
        <title>Genomic Encyclopedia of Type Strains, Phase IV (KMG-IV): sequencing the most valuable type-strain genomes for metagenomic binning, comparative biology and taxonomic classification.</title>
        <authorList>
            <person name="Goeker M."/>
        </authorList>
    </citation>
    <scope>NUCLEOTIDE SEQUENCE [LARGE SCALE GENOMIC DNA]</scope>
    <source>
        <strain evidence="2 3">DSM 24455</strain>
    </source>
</reference>
<evidence type="ECO:0000313" key="2">
    <source>
        <dbReference type="EMBL" id="TDT62301.1"/>
    </source>
</evidence>
<dbReference type="InterPro" id="IPR011576">
    <property type="entry name" value="Pyridox_Oxase_N"/>
</dbReference>
<dbReference type="AlphaFoldDB" id="A0A4R7KSX5"/>
<dbReference type="Gene3D" id="2.30.110.10">
    <property type="entry name" value="Electron Transport, Fmn-binding Protein, Chain A"/>
    <property type="match status" value="1"/>
</dbReference>
<dbReference type="Pfam" id="PF01243">
    <property type="entry name" value="PNPOx_N"/>
    <property type="match status" value="1"/>
</dbReference>
<proteinExistence type="predicted"/>
<accession>A0A4R7KSX5</accession>
<organism evidence="2 3">
    <name type="scientific">Fonticella tunisiensis</name>
    <dbReference type="NCBI Taxonomy" id="1096341"/>
    <lineage>
        <taxon>Bacteria</taxon>
        <taxon>Bacillati</taxon>
        <taxon>Bacillota</taxon>
        <taxon>Clostridia</taxon>
        <taxon>Eubacteriales</taxon>
        <taxon>Clostridiaceae</taxon>
        <taxon>Fonticella</taxon>
    </lineage>
</organism>
<comment type="caution">
    <text evidence="2">The sequence shown here is derived from an EMBL/GenBank/DDBJ whole genome shotgun (WGS) entry which is preliminary data.</text>
</comment>
<dbReference type="PANTHER" id="PTHR34818">
    <property type="entry name" value="PROTEIN BLI-3"/>
    <property type="match status" value="1"/>
</dbReference>
<protein>
    <submittedName>
        <fullName evidence="2">Putative pyridoxamine 5'-phosphate oxidase family protein</fullName>
    </submittedName>
</protein>
<evidence type="ECO:0000259" key="1">
    <source>
        <dbReference type="Pfam" id="PF01243"/>
    </source>
</evidence>
<dbReference type="Proteomes" id="UP000295325">
    <property type="component" value="Unassembled WGS sequence"/>
</dbReference>
<keyword evidence="3" id="KW-1185">Reference proteome</keyword>
<sequence>MTVEQVKEILADGTIGYFATTNGEQLEVRGWQYQFAEGNRFYFATANTKDVYKQIQANPQVAFAGVSNGYNVRISGKATFVTDAAKKEQFFSRLSEGVKQLYKSASNPVLEIFYIDSGEIKINKGYEPFEVIKF</sequence>
<gene>
    <name evidence="2" type="ORF">EDD71_10423</name>
</gene>
<dbReference type="EMBL" id="SOAZ01000004">
    <property type="protein sequence ID" value="TDT62301.1"/>
    <property type="molecule type" value="Genomic_DNA"/>
</dbReference>
<dbReference type="SUPFAM" id="SSF50475">
    <property type="entry name" value="FMN-binding split barrel"/>
    <property type="match status" value="1"/>
</dbReference>
<name>A0A4R7KSX5_9CLOT</name>
<dbReference type="OrthoDB" id="9792542at2"/>
<dbReference type="RefSeq" id="WP_133627306.1">
    <property type="nucleotide sequence ID" value="NZ_SOAZ01000004.1"/>
</dbReference>
<dbReference type="PANTHER" id="PTHR34818:SF1">
    <property type="entry name" value="PROTEIN BLI-3"/>
    <property type="match status" value="1"/>
</dbReference>
<dbReference type="InterPro" id="IPR012349">
    <property type="entry name" value="Split_barrel_FMN-bd"/>
</dbReference>